<feature type="region of interest" description="Disordered" evidence="1">
    <location>
        <begin position="165"/>
        <end position="241"/>
    </location>
</feature>
<keyword evidence="2" id="KW-0472">Membrane</keyword>
<reference evidence="4" key="1">
    <citation type="submission" date="2016-10" db="EMBL/GenBank/DDBJ databases">
        <authorList>
            <person name="Varghese N."/>
            <person name="Submissions S."/>
        </authorList>
    </citation>
    <scope>NUCLEOTIDE SEQUENCE [LARGE SCALE GENOMIC DNA]</scope>
    <source>
        <strain evidence="4">XBD1002</strain>
    </source>
</reference>
<dbReference type="OrthoDB" id="360351at2"/>
<proteinExistence type="predicted"/>
<dbReference type="AlphaFoldDB" id="A0A1I3IUW1"/>
<feature type="transmembrane region" description="Helical" evidence="2">
    <location>
        <begin position="32"/>
        <end position="54"/>
    </location>
</feature>
<protein>
    <submittedName>
        <fullName evidence="3">Uncharacterized protein</fullName>
    </submittedName>
</protein>
<accession>A0A1I3IUW1</accession>
<evidence type="ECO:0000256" key="2">
    <source>
        <dbReference type="SAM" id="Phobius"/>
    </source>
</evidence>
<evidence type="ECO:0000256" key="1">
    <source>
        <dbReference type="SAM" id="MobiDB-lite"/>
    </source>
</evidence>
<sequence>MRSAKFIGLFAACGFILSFVSGLFSHSSILSILIKALIFAVVFGLLGLGISFIFNKFLSDGSGGDFQSDYSVDSSAAPQASALGQNVDITIQDEELKPSESENHFVVGDNHQMLNDSDVKNSGRSSAESQNSSEGFVPLRNFETVKNFSGKEAVIPAEAVAVQQPAPQEAAPVETAEPVPSSNVEVSSNEEGGIDTLPDMENFVFSESSGSGSGDDDSESGSESDFVSMGSSKKNNGPAEVQDAALMAKAISSVLSDENS</sequence>
<keyword evidence="2" id="KW-1133">Transmembrane helix</keyword>
<feature type="compositionally biased region" description="Polar residues" evidence="1">
    <location>
        <begin position="112"/>
        <end position="134"/>
    </location>
</feature>
<gene>
    <name evidence="3" type="ORF">SAMN04487775_102150</name>
</gene>
<evidence type="ECO:0000313" key="3">
    <source>
        <dbReference type="EMBL" id="SFI51734.1"/>
    </source>
</evidence>
<dbReference type="Proteomes" id="UP000182737">
    <property type="component" value="Unassembled WGS sequence"/>
</dbReference>
<keyword evidence="4" id="KW-1185">Reference proteome</keyword>
<feature type="region of interest" description="Disordered" evidence="1">
    <location>
        <begin position="107"/>
        <end position="135"/>
    </location>
</feature>
<name>A0A1I3IUW1_9SPIR</name>
<evidence type="ECO:0000313" key="4">
    <source>
        <dbReference type="Proteomes" id="UP000182737"/>
    </source>
</evidence>
<keyword evidence="2" id="KW-0812">Transmembrane</keyword>
<dbReference type="RefSeq" id="WP_074930549.1">
    <property type="nucleotide sequence ID" value="NZ_FORI01000002.1"/>
</dbReference>
<dbReference type="EMBL" id="FORI01000002">
    <property type="protein sequence ID" value="SFI51734.1"/>
    <property type="molecule type" value="Genomic_DNA"/>
</dbReference>
<organism evidence="3 4">
    <name type="scientific">Treponema bryantii</name>
    <dbReference type="NCBI Taxonomy" id="163"/>
    <lineage>
        <taxon>Bacteria</taxon>
        <taxon>Pseudomonadati</taxon>
        <taxon>Spirochaetota</taxon>
        <taxon>Spirochaetia</taxon>
        <taxon>Spirochaetales</taxon>
        <taxon>Treponemataceae</taxon>
        <taxon>Treponema</taxon>
    </lineage>
</organism>
<feature type="compositionally biased region" description="Low complexity" evidence="1">
    <location>
        <begin position="165"/>
        <end position="191"/>
    </location>
</feature>